<organism evidence="6 7">
    <name type="scientific">Candidatus Thiodiazotropha endolucinida</name>
    <dbReference type="NCBI Taxonomy" id="1655433"/>
    <lineage>
        <taxon>Bacteria</taxon>
        <taxon>Pseudomonadati</taxon>
        <taxon>Pseudomonadota</taxon>
        <taxon>Gammaproteobacteria</taxon>
        <taxon>Chromatiales</taxon>
        <taxon>Sedimenticolaceae</taxon>
        <taxon>Candidatus Thiodiazotropha</taxon>
    </lineage>
</organism>
<dbReference type="InterPro" id="IPR039424">
    <property type="entry name" value="SBP_5"/>
</dbReference>
<evidence type="ECO:0000313" key="7">
    <source>
        <dbReference type="Proteomes" id="UP000094769"/>
    </source>
</evidence>
<comment type="caution">
    <text evidence="6">The sequence shown here is derived from an EMBL/GenBank/DDBJ whole genome shotgun (WGS) entry which is preliminary data.</text>
</comment>
<dbReference type="GO" id="GO:1904680">
    <property type="term" value="F:peptide transmembrane transporter activity"/>
    <property type="evidence" value="ECO:0007669"/>
    <property type="project" value="TreeGrafter"/>
</dbReference>
<dbReference type="InterPro" id="IPR000914">
    <property type="entry name" value="SBP_5_dom"/>
</dbReference>
<feature type="domain" description="Solute-binding protein family 5" evidence="5">
    <location>
        <begin position="82"/>
        <end position="399"/>
    </location>
</feature>
<dbReference type="Gene3D" id="3.10.105.10">
    <property type="entry name" value="Dipeptide-binding Protein, Domain 3"/>
    <property type="match status" value="1"/>
</dbReference>
<evidence type="ECO:0000256" key="1">
    <source>
        <dbReference type="ARBA" id="ARBA00005695"/>
    </source>
</evidence>
<feature type="signal peptide" evidence="4">
    <location>
        <begin position="1"/>
        <end position="18"/>
    </location>
</feature>
<evidence type="ECO:0000256" key="3">
    <source>
        <dbReference type="ARBA" id="ARBA00022729"/>
    </source>
</evidence>
<name>A0A7Z1AF66_9GAMM</name>
<dbReference type="GO" id="GO:0030288">
    <property type="term" value="C:outer membrane-bounded periplasmic space"/>
    <property type="evidence" value="ECO:0007669"/>
    <property type="project" value="UniProtKB-ARBA"/>
</dbReference>
<dbReference type="Proteomes" id="UP000094769">
    <property type="component" value="Unassembled WGS sequence"/>
</dbReference>
<evidence type="ECO:0000313" key="6">
    <source>
        <dbReference type="EMBL" id="ODJ87133.1"/>
    </source>
</evidence>
<protein>
    <submittedName>
        <fullName evidence="6">Periplasmic dipeptide transport protein</fullName>
    </submittedName>
</protein>
<dbReference type="CDD" id="cd00995">
    <property type="entry name" value="PBP2_NikA_DppA_OppA_like"/>
    <property type="match status" value="1"/>
</dbReference>
<dbReference type="PANTHER" id="PTHR30290:SF9">
    <property type="entry name" value="OLIGOPEPTIDE-BINDING PROTEIN APPA"/>
    <property type="match status" value="1"/>
</dbReference>
<dbReference type="Gene3D" id="3.40.190.10">
    <property type="entry name" value="Periplasmic binding protein-like II"/>
    <property type="match status" value="1"/>
</dbReference>
<accession>A0A7Z1AF66</accession>
<gene>
    <name evidence="6" type="primary">dppA</name>
    <name evidence="6" type="ORF">CODIS_26500</name>
</gene>
<dbReference type="Gene3D" id="3.90.76.10">
    <property type="entry name" value="Dipeptide-binding Protein, Domain 1"/>
    <property type="match status" value="1"/>
</dbReference>
<evidence type="ECO:0000256" key="2">
    <source>
        <dbReference type="ARBA" id="ARBA00022448"/>
    </source>
</evidence>
<evidence type="ECO:0000256" key="4">
    <source>
        <dbReference type="SAM" id="SignalP"/>
    </source>
</evidence>
<keyword evidence="2" id="KW-0813">Transport</keyword>
<dbReference type="PIRSF" id="PIRSF002741">
    <property type="entry name" value="MppA"/>
    <property type="match status" value="1"/>
</dbReference>
<proteinExistence type="inferred from homology"/>
<dbReference type="SUPFAM" id="SSF53850">
    <property type="entry name" value="Periplasmic binding protein-like II"/>
    <property type="match status" value="1"/>
</dbReference>
<sequence>MGWRRLSLLLFLPLFIHACSTSHVDDSIRMGLASSPMNLDPRYATDATSERINRLLYQRLVAFDEQSMPVPDIADWRRLSPRHYRFRLNPEAGRFSHQRKLDADDVIATYRYVLDAKNASPKRSGLALIESLTKVDELTIDFKLSRADPLFPAYLTLDILPADLIADDHDFAHQPVGSGPFSFHSWPVSGKLLLVRRSDKRLFEFVEVKNPTVRVLKLLRGEIDMLQNDISPELIGYLESQSAIEIAQRHGSNFTYIGFNLRDPHTGDPRVRLAIAHALDRQAIIEHVMHGAARQAEALLPPEHWAGAPSLMAYEYDPEKAARLLNDVGYTTADPLRLVYKTSSDPYRIRLATVIQSQLKAVGIEVELRSYDWGTFFGDIKGGNFQLYSLSWVGIRTPDIFRYVFGSDSLPPTGANRGRYVSHAVDRLLRQVESADTLERQADLYHRIQKQLHQDLPYLPLWYEAQVSASNPRVSGYRLMTDGNYDGLEQVRLRQPEETSDAQIAVAH</sequence>
<dbReference type="EMBL" id="MARB01000014">
    <property type="protein sequence ID" value="ODJ87133.1"/>
    <property type="molecule type" value="Genomic_DNA"/>
</dbReference>
<dbReference type="InterPro" id="IPR030678">
    <property type="entry name" value="Peptide/Ni-bd"/>
</dbReference>
<dbReference type="AlphaFoldDB" id="A0A7Z1AF66"/>
<dbReference type="PANTHER" id="PTHR30290">
    <property type="entry name" value="PERIPLASMIC BINDING COMPONENT OF ABC TRANSPORTER"/>
    <property type="match status" value="1"/>
</dbReference>
<comment type="similarity">
    <text evidence="1">Belongs to the bacterial solute-binding protein 5 family.</text>
</comment>
<dbReference type="RefSeq" id="WP_235615213.1">
    <property type="nucleotide sequence ID" value="NZ_MARB01000014.1"/>
</dbReference>
<dbReference type="GO" id="GO:0015833">
    <property type="term" value="P:peptide transport"/>
    <property type="evidence" value="ECO:0007669"/>
    <property type="project" value="TreeGrafter"/>
</dbReference>
<reference evidence="6 7" key="1">
    <citation type="submission" date="2016-06" db="EMBL/GenBank/DDBJ databases">
        <title>Genome sequence of endosymbiont of Candidatus Endolucinida thiodiazotropha.</title>
        <authorList>
            <person name="Poehlein A."/>
            <person name="Koenig S."/>
            <person name="Heiden S.E."/>
            <person name="Thuermer A."/>
            <person name="Voget S."/>
            <person name="Daniel R."/>
            <person name="Markert S."/>
            <person name="Gros O."/>
            <person name="Schweder T."/>
        </authorList>
    </citation>
    <scope>NUCLEOTIDE SEQUENCE [LARGE SCALE GENOMIC DNA]</scope>
    <source>
        <strain evidence="6 7">COS</strain>
    </source>
</reference>
<feature type="chain" id="PRO_5030981076" evidence="4">
    <location>
        <begin position="19"/>
        <end position="508"/>
    </location>
</feature>
<dbReference type="Pfam" id="PF00496">
    <property type="entry name" value="SBP_bac_5"/>
    <property type="match status" value="1"/>
</dbReference>
<keyword evidence="3 4" id="KW-0732">Signal</keyword>
<keyword evidence="7" id="KW-1185">Reference proteome</keyword>
<dbReference type="GO" id="GO:0043190">
    <property type="term" value="C:ATP-binding cassette (ABC) transporter complex"/>
    <property type="evidence" value="ECO:0007669"/>
    <property type="project" value="InterPro"/>
</dbReference>
<evidence type="ECO:0000259" key="5">
    <source>
        <dbReference type="Pfam" id="PF00496"/>
    </source>
</evidence>